<dbReference type="GO" id="GO:0016020">
    <property type="term" value="C:membrane"/>
    <property type="evidence" value="ECO:0007669"/>
    <property type="project" value="UniProtKB-SubCell"/>
</dbReference>
<accession>A0AAV9UZV6</accession>
<keyword evidence="9" id="KW-1185">Reference proteome</keyword>
<feature type="compositionally biased region" description="Polar residues" evidence="6">
    <location>
        <begin position="1411"/>
        <end position="1420"/>
    </location>
</feature>
<dbReference type="EMBL" id="JAVHNS010000006">
    <property type="protein sequence ID" value="KAK6352187.1"/>
    <property type="molecule type" value="Genomic_DNA"/>
</dbReference>
<feature type="compositionally biased region" description="Basic and acidic residues" evidence="6">
    <location>
        <begin position="1543"/>
        <end position="1553"/>
    </location>
</feature>
<feature type="compositionally biased region" description="Gly residues" evidence="6">
    <location>
        <begin position="1506"/>
        <end position="1518"/>
    </location>
</feature>
<feature type="compositionally biased region" description="Low complexity" evidence="6">
    <location>
        <begin position="1275"/>
        <end position="1290"/>
    </location>
</feature>
<gene>
    <name evidence="8" type="ORF">TWF730_009017</name>
</gene>
<keyword evidence="3 7" id="KW-0812">Transmembrane</keyword>
<reference evidence="8 9" key="1">
    <citation type="submission" date="2019-10" db="EMBL/GenBank/DDBJ databases">
        <authorList>
            <person name="Palmer J.M."/>
        </authorList>
    </citation>
    <scope>NUCLEOTIDE SEQUENCE [LARGE SCALE GENOMIC DNA]</scope>
    <source>
        <strain evidence="8 9">TWF730</strain>
    </source>
</reference>
<evidence type="ECO:0000256" key="7">
    <source>
        <dbReference type="SAM" id="Phobius"/>
    </source>
</evidence>
<feature type="region of interest" description="Disordered" evidence="6">
    <location>
        <begin position="293"/>
        <end position="418"/>
    </location>
</feature>
<feature type="region of interest" description="Disordered" evidence="6">
    <location>
        <begin position="598"/>
        <end position="659"/>
    </location>
</feature>
<keyword evidence="5 7" id="KW-0472">Membrane</keyword>
<evidence type="ECO:0000256" key="1">
    <source>
        <dbReference type="ARBA" id="ARBA00004141"/>
    </source>
</evidence>
<evidence type="ECO:0000256" key="2">
    <source>
        <dbReference type="ARBA" id="ARBA00009824"/>
    </source>
</evidence>
<feature type="compositionally biased region" description="Low complexity" evidence="6">
    <location>
        <begin position="10"/>
        <end position="45"/>
    </location>
</feature>
<feature type="compositionally biased region" description="Polar residues" evidence="6">
    <location>
        <begin position="375"/>
        <end position="390"/>
    </location>
</feature>
<name>A0AAV9UZV6_9PEZI</name>
<comment type="caution">
    <text evidence="8">The sequence shown here is derived from an EMBL/GenBank/DDBJ whole genome shotgun (WGS) entry which is preliminary data.</text>
</comment>
<organism evidence="8 9">
    <name type="scientific">Orbilia blumenaviensis</name>
    <dbReference type="NCBI Taxonomy" id="1796055"/>
    <lineage>
        <taxon>Eukaryota</taxon>
        <taxon>Fungi</taxon>
        <taxon>Dikarya</taxon>
        <taxon>Ascomycota</taxon>
        <taxon>Pezizomycotina</taxon>
        <taxon>Orbiliomycetes</taxon>
        <taxon>Orbiliales</taxon>
        <taxon>Orbiliaceae</taxon>
        <taxon>Orbilia</taxon>
    </lineage>
</organism>
<evidence type="ECO:0000313" key="8">
    <source>
        <dbReference type="EMBL" id="KAK6352187.1"/>
    </source>
</evidence>
<dbReference type="SUPFAM" id="SSF53474">
    <property type="entry name" value="alpha/beta-Hydrolases"/>
    <property type="match status" value="1"/>
</dbReference>
<dbReference type="PANTHER" id="PTHR17920">
    <property type="entry name" value="TRANSMEMBRANE AND COILED-COIL DOMAIN-CONTAINING PROTEIN 4 TMCO4"/>
    <property type="match status" value="1"/>
</dbReference>
<feature type="compositionally biased region" description="Basic and acidic residues" evidence="6">
    <location>
        <begin position="365"/>
        <end position="374"/>
    </location>
</feature>
<feature type="transmembrane region" description="Helical" evidence="7">
    <location>
        <begin position="762"/>
        <end position="793"/>
    </location>
</feature>
<feature type="compositionally biased region" description="Basic and acidic residues" evidence="6">
    <location>
        <begin position="1291"/>
        <end position="1301"/>
    </location>
</feature>
<evidence type="ECO:0000256" key="4">
    <source>
        <dbReference type="ARBA" id="ARBA00022989"/>
    </source>
</evidence>
<proteinExistence type="inferred from homology"/>
<feature type="region of interest" description="Disordered" evidence="6">
    <location>
        <begin position="1"/>
        <end position="161"/>
    </location>
</feature>
<feature type="region of interest" description="Disordered" evidence="6">
    <location>
        <begin position="180"/>
        <end position="223"/>
    </location>
</feature>
<feature type="compositionally biased region" description="Polar residues" evidence="6">
    <location>
        <begin position="1302"/>
        <end position="1315"/>
    </location>
</feature>
<feature type="compositionally biased region" description="Basic and acidic residues" evidence="6">
    <location>
        <begin position="1204"/>
        <end position="1221"/>
    </location>
</feature>
<dbReference type="Pfam" id="PF05277">
    <property type="entry name" value="DUF726"/>
    <property type="match status" value="1"/>
</dbReference>
<feature type="region of interest" description="Disordered" evidence="6">
    <location>
        <begin position="1251"/>
        <end position="1553"/>
    </location>
</feature>
<evidence type="ECO:0000256" key="6">
    <source>
        <dbReference type="SAM" id="MobiDB-lite"/>
    </source>
</evidence>
<feature type="region of interest" description="Disordered" evidence="6">
    <location>
        <begin position="1162"/>
        <end position="1181"/>
    </location>
</feature>
<evidence type="ECO:0000256" key="3">
    <source>
        <dbReference type="ARBA" id="ARBA00022692"/>
    </source>
</evidence>
<comment type="subcellular location">
    <subcellularLocation>
        <location evidence="1">Membrane</location>
        <topology evidence="1">Multi-pass membrane protein</topology>
    </subcellularLocation>
</comment>
<comment type="similarity">
    <text evidence="2">Belongs to the TMCO4 family.</text>
</comment>
<feature type="compositionally biased region" description="Pro residues" evidence="6">
    <location>
        <begin position="1388"/>
        <end position="1400"/>
    </location>
</feature>
<evidence type="ECO:0000256" key="5">
    <source>
        <dbReference type="ARBA" id="ARBA00023136"/>
    </source>
</evidence>
<dbReference type="InterPro" id="IPR029058">
    <property type="entry name" value="AB_hydrolase_fold"/>
</dbReference>
<feature type="region of interest" description="Disordered" evidence="6">
    <location>
        <begin position="1204"/>
        <end position="1236"/>
    </location>
</feature>
<dbReference type="Proteomes" id="UP001373714">
    <property type="component" value="Unassembled WGS sequence"/>
</dbReference>
<feature type="compositionally biased region" description="Polar residues" evidence="6">
    <location>
        <begin position="1493"/>
        <end position="1503"/>
    </location>
</feature>
<feature type="compositionally biased region" description="Low complexity" evidence="6">
    <location>
        <begin position="1429"/>
        <end position="1441"/>
    </location>
</feature>
<feature type="compositionally biased region" description="Polar residues" evidence="6">
    <location>
        <begin position="329"/>
        <end position="347"/>
    </location>
</feature>
<keyword evidence="4 7" id="KW-1133">Transmembrane helix</keyword>
<protein>
    <submittedName>
        <fullName evidence="8">Uncharacterized protein</fullName>
    </submittedName>
</protein>
<sequence length="1553" mass="165541">MSGQQRDVTAAAADGSNNNNASLAMSGGVPTAAAAVAGSGDGSSPLGSAIENDGKEGVVSPTETSISTITTPIPIPTPPPQVVPSLPPQSSTKPIVAPAGEEPELDDFGLPVFKPVISIHVDSSDDEEEGDQEVGRKDDEVDASSRTTGSPVREVDGDEGVSVGEKILGGVTAVATAAAAAVPVVGGAGKKDDDDEKSTAKNMVSPKPLETPAASTPVFEAPAKTEEARDALKALEDVKVASETPKEPQLVSVPELPREAKVVTEIPKEAKTTLETPTEIKAIPKAPKEVKIALPAAEATKTETPSSISKKEEEEEDVPLPLTDINDRAPTSPTNAQTSQHNRSLSKPNIDATLLSPAPNTLPGETKRDQKDTEQPVQPTISSWSHQQSAPVDDKDGSNDLSSRRSSGEWQEMPSYAPYDIYNDDGKLIAKEHHFSDDEDEKAAEDAIGGASKGYTRVQMDEDAQSATSMDDNTGYLFKENEDAEAERNPLSQLETTKDLLTEGQKIAYVGLCKLCMVDMRMELEKFTSVKKSWVKKGVGIGREHMKMWSQIVMVRLYKHMDISPDEQIMIEQLSEHGVVASDLTPTLMKNARVKNPMAAEELKSPRDSITVSPPPELKAGSSTTSSSPSATRKGSLEKRDSGDGYAYGEPGPPAYEEHMNDELPAVRTPSQLPDSKTLDIDIRWTVLCDLFLVLISDSVYDARSRVLLELVGKHLSISWIDICRFEKKVTDALEMQESAAQDWKESGIVEDRARRARNKRYAMMGLATLGGGLVIGLSAGLLAPVIGAGLAAGFTTIGITTTGAFLGGTGGAALITTTAAVSGSAIAGKAAGRRTKSVSVFEFRPLYNSKRVNLIVTISGWMNGKEDDVRLPFSTVDPIMGDIYSVLWEPEMMQSMGQTINILATEVLTQSLQQVLGNTVLMALMASLQVPLILTKLSYLLDNPWNVSLDRAWASGLILADTLIHRNLGVRPITLVGFSLGARVIFSCLMELARRNAHGLVQNVYMFGSPVVVNHDEYMAINGVVRGKFVNGYCTNDWILGYLFRATSGGLGRVAGLAPIEGIPGLVNLDCTEHVVGHMTYRTAIPKLLKKLDWEMISEEFTEIEEADPDQLRERQTELISEIEAARKELEKEPSKRKWGLFGKNKDVAKKADWEVYSEERGGAAKNGDGSAAGDVVRDGDGLDDRDNVLFDVEAIRRELALQEVEDREKAKEEKEKEKNGGGFGTPKMGNATIATPTYDSMADSINVVRSRPGTAKGGTPSSGIGAGGKSPAGTTRGTRTFSFGIFGRKGSEDKSRDASRNSSHVDLSATNTMGAGGSMGYRSSTPIGAGSSPDLTRSSLQQKRDKRGSSGSLEPRSPWAGYSYEDEFGHDDGKIQMTFEDEGNSPPLPPPKPQPPSSSGPGRRAVSYWGQTSSNTGTGAVGLGVRGTSPGLGSSGASSPRVSYDGRGNSEWNSGSGGGGGALPVLNKSGGTGIPTRKSSLGYYAAPGYQRNGSEWGNSTQGSVGSGHGLLGGTGSVRGKSGRDKALPSNPWMEDDEDEFGKEKEMTLSFE</sequence>
<evidence type="ECO:0000313" key="9">
    <source>
        <dbReference type="Proteomes" id="UP001373714"/>
    </source>
</evidence>
<feature type="transmembrane region" description="Helical" evidence="7">
    <location>
        <begin position="805"/>
        <end position="828"/>
    </location>
</feature>
<dbReference type="InterPro" id="IPR007941">
    <property type="entry name" value="DUF726"/>
</dbReference>
<feature type="compositionally biased region" description="Low complexity" evidence="6">
    <location>
        <begin position="622"/>
        <end position="632"/>
    </location>
</feature>
<feature type="compositionally biased region" description="Low complexity" evidence="6">
    <location>
        <begin position="58"/>
        <end position="72"/>
    </location>
</feature>
<feature type="compositionally biased region" description="Basic and acidic residues" evidence="6">
    <location>
        <begin position="392"/>
        <end position="407"/>
    </location>
</feature>
<feature type="compositionally biased region" description="Pro residues" evidence="6">
    <location>
        <begin position="73"/>
        <end position="87"/>
    </location>
</feature>
<dbReference type="PANTHER" id="PTHR17920:SF3">
    <property type="entry name" value="TRANSMEMBRANE AND COILED-COIL DOMAIN-CONTAINING PROTEIN 4"/>
    <property type="match status" value="1"/>
</dbReference>